<comment type="caution">
    <text evidence="1">The sequence shown here is derived from an EMBL/GenBank/DDBJ whole genome shotgun (WGS) entry which is preliminary data.</text>
</comment>
<sequence length="80" mass="9011">MKRISIVEEINSYSFVKQLFPKLGNKLVVLVNTLRHCDHSIIKAPTEISHMSVVRAAASGCRFQSVNLKSSNLFWDPLVP</sequence>
<dbReference type="EMBL" id="BPLR01021256">
    <property type="protein sequence ID" value="GIX87649.1"/>
    <property type="molecule type" value="Genomic_DNA"/>
</dbReference>
<proteinExistence type="predicted"/>
<dbReference type="Proteomes" id="UP001054945">
    <property type="component" value="Unassembled WGS sequence"/>
</dbReference>
<dbReference type="AlphaFoldDB" id="A0AAV4NTB6"/>
<organism evidence="1 2">
    <name type="scientific">Caerostris extrusa</name>
    <name type="common">Bark spider</name>
    <name type="synonym">Caerostris bankana</name>
    <dbReference type="NCBI Taxonomy" id="172846"/>
    <lineage>
        <taxon>Eukaryota</taxon>
        <taxon>Metazoa</taxon>
        <taxon>Ecdysozoa</taxon>
        <taxon>Arthropoda</taxon>
        <taxon>Chelicerata</taxon>
        <taxon>Arachnida</taxon>
        <taxon>Araneae</taxon>
        <taxon>Araneomorphae</taxon>
        <taxon>Entelegynae</taxon>
        <taxon>Araneoidea</taxon>
        <taxon>Araneidae</taxon>
        <taxon>Caerostris</taxon>
    </lineage>
</organism>
<keyword evidence="2" id="KW-1185">Reference proteome</keyword>
<protein>
    <submittedName>
        <fullName evidence="1">Uncharacterized protein</fullName>
    </submittedName>
</protein>
<reference evidence="1 2" key="1">
    <citation type="submission" date="2021-06" db="EMBL/GenBank/DDBJ databases">
        <title>Caerostris extrusa draft genome.</title>
        <authorList>
            <person name="Kono N."/>
            <person name="Arakawa K."/>
        </authorList>
    </citation>
    <scope>NUCLEOTIDE SEQUENCE [LARGE SCALE GENOMIC DNA]</scope>
</reference>
<evidence type="ECO:0000313" key="1">
    <source>
        <dbReference type="EMBL" id="GIX87649.1"/>
    </source>
</evidence>
<name>A0AAV4NTB6_CAEEX</name>
<gene>
    <name evidence="1" type="ORF">CEXT_463831</name>
</gene>
<evidence type="ECO:0000313" key="2">
    <source>
        <dbReference type="Proteomes" id="UP001054945"/>
    </source>
</evidence>
<accession>A0AAV4NTB6</accession>